<evidence type="ECO:0000313" key="1">
    <source>
        <dbReference type="EMBL" id="THH31754.1"/>
    </source>
</evidence>
<gene>
    <name evidence="1" type="ORF">EUX98_g2417</name>
</gene>
<dbReference type="EMBL" id="SGPM01000038">
    <property type="protein sequence ID" value="THH31754.1"/>
    <property type="molecule type" value="Genomic_DNA"/>
</dbReference>
<comment type="caution">
    <text evidence="1">The sequence shown here is derived from an EMBL/GenBank/DDBJ whole genome shotgun (WGS) entry which is preliminary data.</text>
</comment>
<name>A0A4S4MZ10_9APHY</name>
<reference evidence="1 2" key="1">
    <citation type="submission" date="2019-02" db="EMBL/GenBank/DDBJ databases">
        <title>Genome sequencing of the rare red list fungi Antrodiella citrinella (Flaviporus citrinellus).</title>
        <authorList>
            <person name="Buettner E."/>
            <person name="Kellner H."/>
        </authorList>
    </citation>
    <scope>NUCLEOTIDE SEQUENCE [LARGE SCALE GENOMIC DNA]</scope>
    <source>
        <strain evidence="1 2">DSM 108506</strain>
    </source>
</reference>
<dbReference type="Proteomes" id="UP000308730">
    <property type="component" value="Unassembled WGS sequence"/>
</dbReference>
<organism evidence="1 2">
    <name type="scientific">Antrodiella citrinella</name>
    <dbReference type="NCBI Taxonomy" id="2447956"/>
    <lineage>
        <taxon>Eukaryota</taxon>
        <taxon>Fungi</taxon>
        <taxon>Dikarya</taxon>
        <taxon>Basidiomycota</taxon>
        <taxon>Agaricomycotina</taxon>
        <taxon>Agaricomycetes</taxon>
        <taxon>Polyporales</taxon>
        <taxon>Steccherinaceae</taxon>
        <taxon>Antrodiella</taxon>
    </lineage>
</organism>
<evidence type="ECO:0000313" key="2">
    <source>
        <dbReference type="Proteomes" id="UP000308730"/>
    </source>
</evidence>
<protein>
    <submittedName>
        <fullName evidence="1">Uncharacterized protein</fullName>
    </submittedName>
</protein>
<accession>A0A4S4MZ10</accession>
<sequence>MSSGLINTALDIGQAAGDLSGVPYLSSAFTLVKSIKDNCDRVQAHKVDNPHCLIAIR</sequence>
<proteinExistence type="predicted"/>
<keyword evidence="2" id="KW-1185">Reference proteome</keyword>
<dbReference type="AlphaFoldDB" id="A0A4S4MZ10"/>